<dbReference type="InterPro" id="IPR027684">
    <property type="entry name" value="TBCC"/>
</dbReference>
<dbReference type="SMART" id="SM00673">
    <property type="entry name" value="CARP"/>
    <property type="match status" value="2"/>
</dbReference>
<sequence>MEEGKIDALCQEQEVFQQKSKHEAMLERLSNLHQSRLQQSASRKSGLEDSSPAFESTQSFLARFAEMKHSIEASLKQCREASDPDSKSSLKSHLERISLAIEDLQKLVAENSYFLPSYEVRSSLKAISDLKESLEVVNSEFLPRKKFSFRNKVQKKEITQDKDVELDPTQTPELLSFASAVIPIHDSPGFRNKENVVLEKDFRAAGGGDFTLSDLNACEIRLRGCLRALYVHRLKNCRVYVGPVFGSVLIEGVEDCLFMLASHQIRIHHANNTNFYLRVRSRPIIEDSSGVRFAPYNLIYDGVEKDLKDSGLEEETGSWANVDDFKWLRASQSPNWSVLPEEERVCTVKLN</sequence>
<dbReference type="InterPro" id="IPR016098">
    <property type="entry name" value="CAP/MinC_C"/>
</dbReference>
<keyword evidence="4" id="KW-0007">Acetylation</keyword>
<evidence type="ECO:0000256" key="1">
    <source>
        <dbReference type="ARBA" id="ARBA00004496"/>
    </source>
</evidence>
<dbReference type="GO" id="GO:0015631">
    <property type="term" value="F:tubulin binding"/>
    <property type="evidence" value="ECO:0007669"/>
    <property type="project" value="InterPro"/>
</dbReference>
<keyword evidence="10" id="KW-1185">Reference proteome</keyword>
<organism evidence="9 10">
    <name type="scientific">Aristolochia fimbriata</name>
    <name type="common">White veined hardy Dutchman's pipe vine</name>
    <dbReference type="NCBI Taxonomy" id="158543"/>
    <lineage>
        <taxon>Eukaryota</taxon>
        <taxon>Viridiplantae</taxon>
        <taxon>Streptophyta</taxon>
        <taxon>Embryophyta</taxon>
        <taxon>Tracheophyta</taxon>
        <taxon>Spermatophyta</taxon>
        <taxon>Magnoliopsida</taxon>
        <taxon>Magnoliidae</taxon>
        <taxon>Piperales</taxon>
        <taxon>Aristolochiaceae</taxon>
        <taxon>Aristolochia</taxon>
    </lineage>
</organism>
<dbReference type="Pfam" id="PF16752">
    <property type="entry name" value="TBCC_N"/>
    <property type="match status" value="1"/>
</dbReference>
<dbReference type="Proteomes" id="UP000825729">
    <property type="component" value="Unassembled WGS sequence"/>
</dbReference>
<protein>
    <recommendedName>
        <fullName evidence="8">C-CAP/cofactor C-like domain-containing protein</fullName>
    </recommendedName>
</protein>
<comment type="caution">
    <text evidence="9">The sequence shown here is derived from an EMBL/GenBank/DDBJ whole genome shotgun (WGS) entry which is preliminary data.</text>
</comment>
<dbReference type="Gene3D" id="1.20.58.1250">
    <property type="entry name" value="Tubulin Binding Cofactor C, N-terminal domain"/>
    <property type="match status" value="1"/>
</dbReference>
<feature type="domain" description="C-CAP/cofactor C-like" evidence="8">
    <location>
        <begin position="168"/>
        <end position="327"/>
    </location>
</feature>
<evidence type="ECO:0000256" key="5">
    <source>
        <dbReference type="ARBA" id="ARBA00023186"/>
    </source>
</evidence>
<comment type="subunit">
    <text evidence="6">Supercomplex made of cofactors A to E. Cofactors A and D function by capturing and stabilizing tubulin in a quasi-native conformation. Cofactor E binds to the cofactor D-tubulin complex; interaction with cofactor C then causes the release of tubulin polypeptides that are committed to the native state.</text>
</comment>
<keyword evidence="5" id="KW-0143">Chaperone</keyword>
<feature type="compositionally biased region" description="Polar residues" evidence="7">
    <location>
        <begin position="31"/>
        <end position="43"/>
    </location>
</feature>
<dbReference type="InterPro" id="IPR038397">
    <property type="entry name" value="TBCC_N_sf"/>
</dbReference>
<dbReference type="InterPro" id="IPR006599">
    <property type="entry name" value="CARP_motif"/>
</dbReference>
<dbReference type="InterPro" id="IPR031925">
    <property type="entry name" value="TBCC_N"/>
</dbReference>
<comment type="subcellular location">
    <subcellularLocation>
        <location evidence="1">Cytoplasm</location>
    </subcellularLocation>
</comment>
<accession>A0AAV7FDQ6</accession>
<dbReference type="EMBL" id="JAINDJ010000002">
    <property type="protein sequence ID" value="KAG9458961.1"/>
    <property type="molecule type" value="Genomic_DNA"/>
</dbReference>
<dbReference type="PANTHER" id="PTHR15139:SF0">
    <property type="entry name" value="TUBULIN-SPECIFIC CHAPERONE C"/>
    <property type="match status" value="1"/>
</dbReference>
<dbReference type="GO" id="GO:0007023">
    <property type="term" value="P:post-chaperonin tubulin folding pathway"/>
    <property type="evidence" value="ECO:0007669"/>
    <property type="project" value="InterPro"/>
</dbReference>
<dbReference type="GO" id="GO:0007021">
    <property type="term" value="P:tubulin complex assembly"/>
    <property type="evidence" value="ECO:0007669"/>
    <property type="project" value="TreeGrafter"/>
</dbReference>
<evidence type="ECO:0000313" key="9">
    <source>
        <dbReference type="EMBL" id="KAG9458961.1"/>
    </source>
</evidence>
<keyword evidence="3" id="KW-0963">Cytoplasm</keyword>
<dbReference type="AlphaFoldDB" id="A0AAV7FDQ6"/>
<feature type="region of interest" description="Disordered" evidence="7">
    <location>
        <begin position="29"/>
        <end position="52"/>
    </location>
</feature>
<evidence type="ECO:0000313" key="10">
    <source>
        <dbReference type="Proteomes" id="UP000825729"/>
    </source>
</evidence>
<reference evidence="9 10" key="1">
    <citation type="submission" date="2021-07" db="EMBL/GenBank/DDBJ databases">
        <title>The Aristolochia fimbriata genome: insights into angiosperm evolution, floral development and chemical biosynthesis.</title>
        <authorList>
            <person name="Jiao Y."/>
        </authorList>
    </citation>
    <scope>NUCLEOTIDE SEQUENCE [LARGE SCALE GENOMIC DNA]</scope>
    <source>
        <strain evidence="9">IBCAS-2021</strain>
        <tissue evidence="9">Leaf</tissue>
    </source>
</reference>
<dbReference type="Pfam" id="PF07986">
    <property type="entry name" value="TBCC"/>
    <property type="match status" value="1"/>
</dbReference>
<evidence type="ECO:0000256" key="7">
    <source>
        <dbReference type="SAM" id="MobiDB-lite"/>
    </source>
</evidence>
<dbReference type="InterPro" id="IPR017901">
    <property type="entry name" value="C-CAP_CF_C-like"/>
</dbReference>
<dbReference type="GO" id="GO:0005737">
    <property type="term" value="C:cytoplasm"/>
    <property type="evidence" value="ECO:0007669"/>
    <property type="project" value="UniProtKB-SubCell"/>
</dbReference>
<gene>
    <name evidence="9" type="ORF">H6P81_003469</name>
</gene>
<evidence type="ECO:0000256" key="3">
    <source>
        <dbReference type="ARBA" id="ARBA00022490"/>
    </source>
</evidence>
<dbReference type="Gene3D" id="2.160.20.70">
    <property type="match status" value="1"/>
</dbReference>
<dbReference type="InterPro" id="IPR012945">
    <property type="entry name" value="Tubulin-bd_cofactor_C_dom"/>
</dbReference>
<name>A0AAV7FDQ6_ARIFI</name>
<dbReference type="PROSITE" id="PS51329">
    <property type="entry name" value="C_CAP_COFACTOR_C"/>
    <property type="match status" value="1"/>
</dbReference>
<proteinExistence type="inferred from homology"/>
<evidence type="ECO:0000256" key="2">
    <source>
        <dbReference type="ARBA" id="ARBA00008848"/>
    </source>
</evidence>
<dbReference type="PANTHER" id="PTHR15139">
    <property type="entry name" value="TUBULIN FOLDING COFACTOR C"/>
    <property type="match status" value="1"/>
</dbReference>
<evidence type="ECO:0000256" key="6">
    <source>
        <dbReference type="ARBA" id="ARBA00026055"/>
    </source>
</evidence>
<comment type="similarity">
    <text evidence="2">Belongs to the TBCC family.</text>
</comment>
<evidence type="ECO:0000256" key="4">
    <source>
        <dbReference type="ARBA" id="ARBA00022990"/>
    </source>
</evidence>
<evidence type="ECO:0000259" key="8">
    <source>
        <dbReference type="PROSITE" id="PS51329"/>
    </source>
</evidence>